<dbReference type="FunFam" id="1.10.10.60:FF:000180">
    <property type="entry name" value="DnaJ (Hsp40) homolog, subfamily C, member 2"/>
    <property type="match status" value="1"/>
</dbReference>
<dbReference type="PANTHER" id="PTHR44653">
    <property type="entry name" value="DNAJ HOMOLOG SUBFAMILY C MEMBER 1"/>
    <property type="match status" value="1"/>
</dbReference>
<keyword evidence="6 12" id="KW-0472">Membrane</keyword>
<evidence type="ECO:0000313" key="17">
    <source>
        <dbReference type="Proteomes" id="UP000887566"/>
    </source>
</evidence>
<dbReference type="GO" id="GO:0005634">
    <property type="term" value="C:nucleus"/>
    <property type="evidence" value="ECO:0007669"/>
    <property type="project" value="UniProtKB-SubCell"/>
</dbReference>
<dbReference type="Gene3D" id="1.10.10.60">
    <property type="entry name" value="Homeodomain-like"/>
    <property type="match status" value="2"/>
</dbReference>
<accession>A0A914VPH9</accession>
<dbReference type="Pfam" id="PF23082">
    <property type="entry name" value="Myb_DNA-binding_2"/>
    <property type="match status" value="2"/>
</dbReference>
<dbReference type="WBParaSite" id="PSAMB.scaffold21size117079.g503.t1">
    <property type="protein sequence ID" value="PSAMB.scaffold21size117079.g503.t1"/>
    <property type="gene ID" value="PSAMB.scaffold21size117079.g503"/>
</dbReference>
<dbReference type="InterPro" id="IPR001623">
    <property type="entry name" value="DnaJ_domain"/>
</dbReference>
<name>A0A914VPH9_9BILA</name>
<dbReference type="InterPro" id="IPR036869">
    <property type="entry name" value="J_dom_sf"/>
</dbReference>
<evidence type="ECO:0000256" key="5">
    <source>
        <dbReference type="ARBA" id="ARBA00022989"/>
    </source>
</evidence>
<sequence length="446" mass="51351">MGLVVRLIGLSLLQATVCSGFGWTTDDLALFDLVDEVQQNFYELFGINKDATLGEVKKAYRRLSLQWHPDRNSDEGATVMFRKVAAVYEVLKTEEGRQKYNEILENGLPDWRQPIYYYRHVRKMPWWETLVLILLIASVGHYLMLWGAYFERRLALSESVTNRLKKKEKQLKRKNQDVDDLIEAELQEQLADDRPKFTRLLPILLAKSLYSGLRALPGGVRDAYLTWQQSRQPVIEEPVVPREPRRLNVQRVDFEYSVATDIAPVTTADRSAIERLEQEAGRSADVNKFVSSEWTFEELANLVKLSTQKFPAGTVNRWERIAEALNRRPDAVTTMIGKLKNMDPKDYQKLCDGPAPSDNLVTNNRLPSSSPVNEPTVADDSEAADDVWSQTQQKLFEQSLQQFPKGTAERWEKISRCVPGKTKEECMLRYKRLAELVRQRKTKSSH</sequence>
<feature type="domain" description="SANT" evidence="16">
    <location>
        <begin position="383"/>
        <end position="438"/>
    </location>
</feature>
<dbReference type="CDD" id="cd06257">
    <property type="entry name" value="DnaJ"/>
    <property type="match status" value="1"/>
</dbReference>
<feature type="domain" description="J" evidence="14">
    <location>
        <begin position="40"/>
        <end position="104"/>
    </location>
</feature>
<dbReference type="Pfam" id="PF00226">
    <property type="entry name" value="DnaJ"/>
    <property type="match status" value="1"/>
</dbReference>
<proteinExistence type="predicted"/>
<evidence type="ECO:0000259" key="14">
    <source>
        <dbReference type="PROSITE" id="PS50076"/>
    </source>
</evidence>
<evidence type="ECO:0000256" key="7">
    <source>
        <dbReference type="ARBA" id="ARBA00023186"/>
    </source>
</evidence>
<dbReference type="PROSITE" id="PS50090">
    <property type="entry name" value="MYB_LIKE"/>
    <property type="match status" value="1"/>
</dbReference>
<evidence type="ECO:0000256" key="11">
    <source>
        <dbReference type="SAM" id="MobiDB-lite"/>
    </source>
</evidence>
<feature type="region of interest" description="Disordered" evidence="11">
    <location>
        <begin position="353"/>
        <end position="384"/>
    </location>
</feature>
<dbReference type="PANTHER" id="PTHR44653:SF2">
    <property type="entry name" value="DNAJ HOMOLOG SUBFAMILY C MEMBER 1"/>
    <property type="match status" value="1"/>
</dbReference>
<evidence type="ECO:0000256" key="1">
    <source>
        <dbReference type="ARBA" id="ARBA00004123"/>
    </source>
</evidence>
<dbReference type="GO" id="GO:0012505">
    <property type="term" value="C:endomembrane system"/>
    <property type="evidence" value="ECO:0007669"/>
    <property type="project" value="UniProtKB-SubCell"/>
</dbReference>
<feature type="chain" id="PRO_5037572505" evidence="13">
    <location>
        <begin position="21"/>
        <end position="446"/>
    </location>
</feature>
<protein>
    <submittedName>
        <fullName evidence="18">DnaJ homolog subfamily C member 1</fullName>
    </submittedName>
</protein>
<dbReference type="InterPro" id="IPR017884">
    <property type="entry name" value="SANT_dom"/>
</dbReference>
<evidence type="ECO:0000256" key="13">
    <source>
        <dbReference type="SAM" id="SignalP"/>
    </source>
</evidence>
<evidence type="ECO:0000256" key="2">
    <source>
        <dbReference type="ARBA" id="ARBA00022692"/>
    </source>
</evidence>
<evidence type="ECO:0000256" key="9">
    <source>
        <dbReference type="ARBA" id="ARBA00037847"/>
    </source>
</evidence>
<dbReference type="SUPFAM" id="SSF46565">
    <property type="entry name" value="Chaperone J-domain"/>
    <property type="match status" value="1"/>
</dbReference>
<feature type="transmembrane region" description="Helical" evidence="12">
    <location>
        <begin position="126"/>
        <end position="149"/>
    </location>
</feature>
<reference evidence="18" key="1">
    <citation type="submission" date="2022-11" db="UniProtKB">
        <authorList>
            <consortium name="WormBaseParasite"/>
        </authorList>
    </citation>
    <scope>IDENTIFICATION</scope>
</reference>
<dbReference type="SMART" id="SM00271">
    <property type="entry name" value="DnaJ"/>
    <property type="match status" value="1"/>
</dbReference>
<feature type="coiled-coil region" evidence="10">
    <location>
        <begin position="157"/>
        <end position="188"/>
    </location>
</feature>
<dbReference type="PROSITE" id="PS51293">
    <property type="entry name" value="SANT"/>
    <property type="match status" value="1"/>
</dbReference>
<evidence type="ECO:0000256" key="12">
    <source>
        <dbReference type="SAM" id="Phobius"/>
    </source>
</evidence>
<dbReference type="SMART" id="SM00717">
    <property type="entry name" value="SANT"/>
    <property type="match status" value="2"/>
</dbReference>
<keyword evidence="10" id="KW-0175">Coiled coil</keyword>
<keyword evidence="2 12" id="KW-0812">Transmembrane</keyword>
<organism evidence="17 18">
    <name type="scientific">Plectus sambesii</name>
    <dbReference type="NCBI Taxonomy" id="2011161"/>
    <lineage>
        <taxon>Eukaryota</taxon>
        <taxon>Metazoa</taxon>
        <taxon>Ecdysozoa</taxon>
        <taxon>Nematoda</taxon>
        <taxon>Chromadorea</taxon>
        <taxon>Plectida</taxon>
        <taxon>Plectina</taxon>
        <taxon>Plectoidea</taxon>
        <taxon>Plectidae</taxon>
        <taxon>Plectus</taxon>
    </lineage>
</organism>
<keyword evidence="4" id="KW-0677">Repeat</keyword>
<dbReference type="InterPro" id="IPR001005">
    <property type="entry name" value="SANT/Myb"/>
</dbReference>
<comment type="subcellular location">
    <subcellularLocation>
        <location evidence="9">Endomembrane system</location>
        <topology evidence="9">Single-pass membrane protein</topology>
    </subcellularLocation>
    <subcellularLocation>
        <location evidence="1">Nucleus</location>
    </subcellularLocation>
</comment>
<evidence type="ECO:0000259" key="16">
    <source>
        <dbReference type="PROSITE" id="PS51293"/>
    </source>
</evidence>
<dbReference type="CDD" id="cd00167">
    <property type="entry name" value="SANT"/>
    <property type="match status" value="1"/>
</dbReference>
<dbReference type="AlphaFoldDB" id="A0A914VPH9"/>
<feature type="domain" description="Myb-like" evidence="15">
    <location>
        <begin position="380"/>
        <end position="434"/>
    </location>
</feature>
<feature type="compositionally biased region" description="Polar residues" evidence="11">
    <location>
        <begin position="359"/>
        <end position="373"/>
    </location>
</feature>
<dbReference type="InterPro" id="IPR009057">
    <property type="entry name" value="Homeodomain-like_sf"/>
</dbReference>
<dbReference type="PROSITE" id="PS50076">
    <property type="entry name" value="DNAJ_2"/>
    <property type="match status" value="1"/>
</dbReference>
<keyword evidence="7" id="KW-0143">Chaperone</keyword>
<evidence type="ECO:0000256" key="6">
    <source>
        <dbReference type="ARBA" id="ARBA00023136"/>
    </source>
</evidence>
<feature type="signal peptide" evidence="13">
    <location>
        <begin position="1"/>
        <end position="20"/>
    </location>
</feature>
<evidence type="ECO:0000256" key="4">
    <source>
        <dbReference type="ARBA" id="ARBA00022737"/>
    </source>
</evidence>
<keyword evidence="5 12" id="KW-1133">Transmembrane helix</keyword>
<evidence type="ECO:0000259" key="15">
    <source>
        <dbReference type="PROSITE" id="PS50090"/>
    </source>
</evidence>
<dbReference type="InterPro" id="IPR052606">
    <property type="entry name" value="DnaJ_domain_protein"/>
</dbReference>
<dbReference type="Gene3D" id="1.10.287.110">
    <property type="entry name" value="DnaJ domain"/>
    <property type="match status" value="1"/>
</dbReference>
<keyword evidence="3 13" id="KW-0732">Signal</keyword>
<evidence type="ECO:0000256" key="10">
    <source>
        <dbReference type="SAM" id="Coils"/>
    </source>
</evidence>
<keyword evidence="17" id="KW-1185">Reference proteome</keyword>
<dbReference type="PRINTS" id="PR00625">
    <property type="entry name" value="JDOMAIN"/>
</dbReference>
<evidence type="ECO:0000256" key="3">
    <source>
        <dbReference type="ARBA" id="ARBA00022729"/>
    </source>
</evidence>
<evidence type="ECO:0000256" key="8">
    <source>
        <dbReference type="ARBA" id="ARBA00023242"/>
    </source>
</evidence>
<dbReference type="SUPFAM" id="SSF46689">
    <property type="entry name" value="Homeodomain-like"/>
    <property type="match status" value="1"/>
</dbReference>
<keyword evidence="8" id="KW-0539">Nucleus</keyword>
<evidence type="ECO:0000313" key="18">
    <source>
        <dbReference type="WBParaSite" id="PSAMB.scaffold21size117079.g503.t1"/>
    </source>
</evidence>
<dbReference type="Proteomes" id="UP000887566">
    <property type="component" value="Unplaced"/>
</dbReference>